<evidence type="ECO:0000256" key="3">
    <source>
        <dbReference type="ARBA" id="ARBA00007592"/>
    </source>
</evidence>
<reference evidence="16 17" key="1">
    <citation type="submission" date="2016-10" db="EMBL/GenBank/DDBJ databases">
        <authorList>
            <person name="de Groot N.N."/>
        </authorList>
    </citation>
    <scope>NUCLEOTIDE SEQUENCE [LARGE SCALE GENOMIC DNA]</scope>
    <source>
        <strain evidence="16 17">DSM 3217</strain>
    </source>
</reference>
<evidence type="ECO:0000256" key="6">
    <source>
        <dbReference type="ARBA" id="ARBA00022605"/>
    </source>
</evidence>
<dbReference type="SMART" id="SM01130">
    <property type="entry name" value="DHDPS"/>
    <property type="match status" value="1"/>
</dbReference>
<evidence type="ECO:0000256" key="15">
    <source>
        <dbReference type="PIRSR" id="PIRSR001365-2"/>
    </source>
</evidence>
<feature type="active site" description="Schiff-base intermediate with substrate" evidence="12 14">
    <location>
        <position position="164"/>
    </location>
</feature>
<dbReference type="OrthoDB" id="9782828at2"/>
<dbReference type="Proteomes" id="UP000199228">
    <property type="component" value="Unassembled WGS sequence"/>
</dbReference>
<feature type="site" description="Part of a proton relay during catalysis" evidence="12">
    <location>
        <position position="109"/>
    </location>
</feature>
<dbReference type="HAMAP" id="MF_00418">
    <property type="entry name" value="DapA"/>
    <property type="match status" value="1"/>
</dbReference>
<dbReference type="PANTHER" id="PTHR12128:SF66">
    <property type="entry name" value="4-HYDROXY-2-OXOGLUTARATE ALDOLASE, MITOCHONDRIAL"/>
    <property type="match status" value="1"/>
</dbReference>
<dbReference type="InterPro" id="IPR002220">
    <property type="entry name" value="DapA-like"/>
</dbReference>
<dbReference type="InterPro" id="IPR005263">
    <property type="entry name" value="DapA"/>
</dbReference>
<keyword evidence="9 12" id="KW-0456">Lyase</keyword>
<evidence type="ECO:0000256" key="10">
    <source>
        <dbReference type="ARBA" id="ARBA00023270"/>
    </source>
</evidence>
<name>A0A1G6ACB6_EUBOX</name>
<dbReference type="EMBL" id="FMXR01000005">
    <property type="protein sequence ID" value="SDB06029.1"/>
    <property type="molecule type" value="Genomic_DNA"/>
</dbReference>
<dbReference type="STRING" id="1732.SAMN02910417_00416"/>
<accession>A0A1G6ACB6</accession>
<feature type="active site" description="Proton donor/acceptor" evidence="12 14">
    <location>
        <position position="135"/>
    </location>
</feature>
<dbReference type="InterPro" id="IPR020625">
    <property type="entry name" value="Schiff_base-form_aldolases_AS"/>
</dbReference>
<comment type="subcellular location">
    <subcellularLocation>
        <location evidence="12">Cytoplasm</location>
    </subcellularLocation>
</comment>
<gene>
    <name evidence="12" type="primary">dapA</name>
    <name evidence="16" type="ORF">SAMN02910417_00416</name>
</gene>
<dbReference type="GO" id="GO:0009089">
    <property type="term" value="P:lysine biosynthetic process via diaminopimelate"/>
    <property type="evidence" value="ECO:0007669"/>
    <property type="project" value="UniProtKB-UniRule"/>
</dbReference>
<evidence type="ECO:0000256" key="2">
    <source>
        <dbReference type="ARBA" id="ARBA00005120"/>
    </source>
</evidence>
<comment type="subunit">
    <text evidence="12">Homotetramer; dimer of dimers.</text>
</comment>
<dbReference type="PIRSF" id="PIRSF001365">
    <property type="entry name" value="DHDPS"/>
    <property type="match status" value="1"/>
</dbReference>
<comment type="catalytic activity">
    <reaction evidence="11 12">
        <text>L-aspartate 4-semialdehyde + pyruvate = (2S,4S)-4-hydroxy-2,3,4,5-tetrahydrodipicolinate + H2O + H(+)</text>
        <dbReference type="Rhea" id="RHEA:34171"/>
        <dbReference type="ChEBI" id="CHEBI:15361"/>
        <dbReference type="ChEBI" id="CHEBI:15377"/>
        <dbReference type="ChEBI" id="CHEBI:15378"/>
        <dbReference type="ChEBI" id="CHEBI:67139"/>
        <dbReference type="ChEBI" id="CHEBI:537519"/>
        <dbReference type="EC" id="4.3.3.7"/>
    </reaction>
</comment>
<dbReference type="EC" id="4.3.3.7" evidence="4 12"/>
<keyword evidence="8 12" id="KW-0457">Lysine biosynthesis</keyword>
<comment type="caution">
    <text evidence="12">Was originally thought to be a dihydrodipicolinate synthase (DHDPS), catalyzing the condensation of (S)-aspartate-beta-semialdehyde [(S)-ASA] and pyruvate to dihydrodipicolinate (DHDP). However, it was shown in E.coli that the product of the enzymatic reaction is not dihydrodipicolinate but in fact (4S)-4-hydroxy-2,3,4,5-tetrahydro-(2S)-dipicolinic acid (HTPA), and that the consecutive dehydration reaction leading to DHDP is not spontaneous but catalyzed by DapB.</text>
</comment>
<evidence type="ECO:0000313" key="16">
    <source>
        <dbReference type="EMBL" id="SDB06029.1"/>
    </source>
</evidence>
<keyword evidence="5 12" id="KW-0963">Cytoplasm</keyword>
<comment type="pathway">
    <text evidence="2 12">Amino-acid biosynthesis; L-lysine biosynthesis via DAP pathway; (S)-tetrahydrodipicolinate from L-aspartate: step 3/4.</text>
</comment>
<dbReference type="Gene3D" id="3.20.20.70">
    <property type="entry name" value="Aldolase class I"/>
    <property type="match status" value="1"/>
</dbReference>
<evidence type="ECO:0000256" key="9">
    <source>
        <dbReference type="ARBA" id="ARBA00023239"/>
    </source>
</evidence>
<evidence type="ECO:0000256" key="7">
    <source>
        <dbReference type="ARBA" id="ARBA00022915"/>
    </source>
</evidence>
<comment type="function">
    <text evidence="1 12">Catalyzes the condensation of (S)-aspartate-beta-semialdehyde [(S)-ASA] and pyruvate to 4-hydroxy-tetrahydrodipicolinate (HTPA).</text>
</comment>
<evidence type="ECO:0000256" key="5">
    <source>
        <dbReference type="ARBA" id="ARBA00022490"/>
    </source>
</evidence>
<evidence type="ECO:0000256" key="8">
    <source>
        <dbReference type="ARBA" id="ARBA00023154"/>
    </source>
</evidence>
<evidence type="ECO:0000256" key="1">
    <source>
        <dbReference type="ARBA" id="ARBA00003294"/>
    </source>
</evidence>
<keyword evidence="7 12" id="KW-0220">Diaminopimelate biosynthesis</keyword>
<evidence type="ECO:0000256" key="11">
    <source>
        <dbReference type="ARBA" id="ARBA00047836"/>
    </source>
</evidence>
<dbReference type="RefSeq" id="WP_090171699.1">
    <property type="nucleotide sequence ID" value="NZ_FMXR01000005.1"/>
</dbReference>
<keyword evidence="6 12" id="KW-0028">Amino-acid biosynthesis</keyword>
<dbReference type="PROSITE" id="PS00666">
    <property type="entry name" value="DHDPS_2"/>
    <property type="match status" value="1"/>
</dbReference>
<feature type="binding site" evidence="12 15">
    <location>
        <position position="206"/>
    </location>
    <ligand>
        <name>pyruvate</name>
        <dbReference type="ChEBI" id="CHEBI:15361"/>
    </ligand>
</feature>
<organism evidence="16 17">
    <name type="scientific">Eubacterium oxidoreducens</name>
    <dbReference type="NCBI Taxonomy" id="1732"/>
    <lineage>
        <taxon>Bacteria</taxon>
        <taxon>Bacillati</taxon>
        <taxon>Bacillota</taxon>
        <taxon>Clostridia</taxon>
        <taxon>Eubacteriales</taxon>
        <taxon>Eubacteriaceae</taxon>
        <taxon>Eubacterium</taxon>
    </lineage>
</organism>
<evidence type="ECO:0000313" key="17">
    <source>
        <dbReference type="Proteomes" id="UP000199228"/>
    </source>
</evidence>
<feature type="site" description="Part of a proton relay during catalysis" evidence="12">
    <location>
        <position position="46"/>
    </location>
</feature>
<dbReference type="PANTHER" id="PTHR12128">
    <property type="entry name" value="DIHYDRODIPICOLINATE SYNTHASE"/>
    <property type="match status" value="1"/>
</dbReference>
<comment type="similarity">
    <text evidence="3 12 13">Belongs to the DapA family.</text>
</comment>
<keyword evidence="17" id="KW-1185">Reference proteome</keyword>
<feature type="binding site" evidence="12 15">
    <location>
        <position position="47"/>
    </location>
    <ligand>
        <name>pyruvate</name>
        <dbReference type="ChEBI" id="CHEBI:15361"/>
    </ligand>
</feature>
<dbReference type="SUPFAM" id="SSF51569">
    <property type="entry name" value="Aldolase"/>
    <property type="match status" value="1"/>
</dbReference>
<evidence type="ECO:0000256" key="12">
    <source>
        <dbReference type="HAMAP-Rule" id="MF_00418"/>
    </source>
</evidence>
<dbReference type="AlphaFoldDB" id="A0A1G6ACB6"/>
<dbReference type="GO" id="GO:0005829">
    <property type="term" value="C:cytosol"/>
    <property type="evidence" value="ECO:0007669"/>
    <property type="project" value="TreeGrafter"/>
</dbReference>
<proteinExistence type="inferred from homology"/>
<dbReference type="GO" id="GO:0008840">
    <property type="term" value="F:4-hydroxy-tetrahydrodipicolinate synthase activity"/>
    <property type="evidence" value="ECO:0007669"/>
    <property type="project" value="UniProtKB-UniRule"/>
</dbReference>
<dbReference type="UniPathway" id="UPA00034">
    <property type="reaction ID" value="UER00017"/>
</dbReference>
<dbReference type="GO" id="GO:0019877">
    <property type="term" value="P:diaminopimelate biosynthetic process"/>
    <property type="evidence" value="ECO:0007669"/>
    <property type="project" value="UniProtKB-UniRule"/>
</dbReference>
<dbReference type="Pfam" id="PF00701">
    <property type="entry name" value="DHDPS"/>
    <property type="match status" value="1"/>
</dbReference>
<dbReference type="NCBIfam" id="TIGR00674">
    <property type="entry name" value="dapA"/>
    <property type="match status" value="1"/>
</dbReference>
<evidence type="ECO:0000256" key="13">
    <source>
        <dbReference type="PIRNR" id="PIRNR001365"/>
    </source>
</evidence>
<dbReference type="CDD" id="cd00950">
    <property type="entry name" value="DHDPS"/>
    <property type="match status" value="1"/>
</dbReference>
<sequence>MSIFKGAGIAIVTPMNDNLEVNYDKLEEIIEMQIAGGTDCIVIAGTTGEGSTLTIEEHKQVIKAAVEFTKKRIPVVAGTGSNCTQTAIELSQDAQNAGVDGVLVVTPYYNKATQGGLIKHYSMIADAIKVPIIMYNVPSRTGCNIQPQTAATLFHTKENIVGMKDATGNIEQGVHTMSLTDGKLEMYSGNDDQVIPLMSVGGLGVISVLSNVAPKYVHDMCISYLEGDTKKAMEMQLKAYPLIKQLFCEVNPIPVKAAMNFMGMNVGPLRMPLTQLEKEHEEGLKAAMREFGLKLA</sequence>
<dbReference type="InterPro" id="IPR013785">
    <property type="entry name" value="Aldolase_TIM"/>
</dbReference>
<protein>
    <recommendedName>
        <fullName evidence="4 12">4-hydroxy-tetrahydrodipicolinate synthase</fullName>
        <shortName evidence="12">HTPA synthase</shortName>
        <ecNumber evidence="4 12">4.3.3.7</ecNumber>
    </recommendedName>
</protein>
<evidence type="ECO:0000256" key="4">
    <source>
        <dbReference type="ARBA" id="ARBA00012086"/>
    </source>
</evidence>
<dbReference type="PRINTS" id="PR00146">
    <property type="entry name" value="DHPICSNTHASE"/>
</dbReference>
<keyword evidence="10 12" id="KW-0704">Schiff base</keyword>
<evidence type="ECO:0000256" key="14">
    <source>
        <dbReference type="PIRSR" id="PIRSR001365-1"/>
    </source>
</evidence>